<sequence>MIITHPHSCMWNNYKVDFIVPEEAVGQAPNQIFAALLLLRRHADRDTDMGRVKPTESRR</sequence>
<keyword evidence="2" id="KW-1185">Reference proteome</keyword>
<evidence type="ECO:0000313" key="2">
    <source>
        <dbReference type="Proteomes" id="UP001055439"/>
    </source>
</evidence>
<reference evidence="1" key="1">
    <citation type="submission" date="2022-05" db="EMBL/GenBank/DDBJ databases">
        <title>The Musa troglodytarum L. genome provides insights into the mechanism of non-climacteric behaviour and enrichment of carotenoids.</title>
        <authorList>
            <person name="Wang J."/>
        </authorList>
    </citation>
    <scope>NUCLEOTIDE SEQUENCE</scope>
    <source>
        <tissue evidence="1">Leaf</tissue>
    </source>
</reference>
<protein>
    <submittedName>
        <fullName evidence="1">Uncharacterized protein</fullName>
    </submittedName>
</protein>
<proteinExistence type="predicted"/>
<gene>
    <name evidence="1" type="ORF">MUK42_34742</name>
</gene>
<name>A0A9E7KXQ6_9LILI</name>
<accession>A0A9E7KXQ6</accession>
<dbReference type="EMBL" id="CP097510">
    <property type="protein sequence ID" value="URE33231.1"/>
    <property type="molecule type" value="Genomic_DNA"/>
</dbReference>
<dbReference type="Proteomes" id="UP001055439">
    <property type="component" value="Chromosome 8"/>
</dbReference>
<evidence type="ECO:0000313" key="1">
    <source>
        <dbReference type="EMBL" id="URE33231.1"/>
    </source>
</evidence>
<dbReference type="AlphaFoldDB" id="A0A9E7KXQ6"/>
<organism evidence="1 2">
    <name type="scientific">Musa troglodytarum</name>
    <name type="common">fe'i banana</name>
    <dbReference type="NCBI Taxonomy" id="320322"/>
    <lineage>
        <taxon>Eukaryota</taxon>
        <taxon>Viridiplantae</taxon>
        <taxon>Streptophyta</taxon>
        <taxon>Embryophyta</taxon>
        <taxon>Tracheophyta</taxon>
        <taxon>Spermatophyta</taxon>
        <taxon>Magnoliopsida</taxon>
        <taxon>Liliopsida</taxon>
        <taxon>Zingiberales</taxon>
        <taxon>Musaceae</taxon>
        <taxon>Musa</taxon>
    </lineage>
</organism>